<dbReference type="EMBL" id="VUMD01000001">
    <property type="protein sequence ID" value="MSS35359.1"/>
    <property type="molecule type" value="Genomic_DNA"/>
</dbReference>
<proteinExistence type="predicted"/>
<evidence type="ECO:0000259" key="1">
    <source>
        <dbReference type="Pfam" id="PF02826"/>
    </source>
</evidence>
<organism evidence="2 3">
    <name type="scientific">Clostridium porci</name>
    <dbReference type="NCBI Taxonomy" id="2605778"/>
    <lineage>
        <taxon>Bacteria</taxon>
        <taxon>Bacillati</taxon>
        <taxon>Bacillota</taxon>
        <taxon>Clostridia</taxon>
        <taxon>Eubacteriales</taxon>
        <taxon>Clostridiaceae</taxon>
        <taxon>Clostridium</taxon>
    </lineage>
</organism>
<evidence type="ECO:0000313" key="2">
    <source>
        <dbReference type="EMBL" id="MSS35359.1"/>
    </source>
</evidence>
<dbReference type="Gene3D" id="3.40.50.720">
    <property type="entry name" value="NAD(P)-binding Rossmann-like Domain"/>
    <property type="match status" value="1"/>
</dbReference>
<dbReference type="SUPFAM" id="SSF51735">
    <property type="entry name" value="NAD(P)-binding Rossmann-fold domains"/>
    <property type="match status" value="1"/>
</dbReference>
<comment type="caution">
    <text evidence="2">The sequence shown here is derived from an EMBL/GenBank/DDBJ whole genome shotgun (WGS) entry which is preliminary data.</text>
</comment>
<protein>
    <recommendedName>
        <fullName evidence="1">D-isomer specific 2-hydroxyacid dehydrogenase NAD-binding domain-containing protein</fullName>
    </recommendedName>
</protein>
<dbReference type="GO" id="GO:0051287">
    <property type="term" value="F:NAD binding"/>
    <property type="evidence" value="ECO:0007669"/>
    <property type="project" value="InterPro"/>
</dbReference>
<feature type="domain" description="D-isomer specific 2-hydroxyacid dehydrogenase NAD-binding" evidence="1">
    <location>
        <begin position="140"/>
        <end position="239"/>
    </location>
</feature>
<dbReference type="InterPro" id="IPR036291">
    <property type="entry name" value="NAD(P)-bd_dom_sf"/>
</dbReference>
<dbReference type="Proteomes" id="UP000429958">
    <property type="component" value="Unassembled WGS sequence"/>
</dbReference>
<keyword evidence="3" id="KW-1185">Reference proteome</keyword>
<gene>
    <name evidence="2" type="ORF">FYJ39_01845</name>
</gene>
<name>A0A7X2NI64_9CLOT</name>
<sequence>MLESYIVLSTYYKEEPMIITETRQRDKIAVIGMDNRQKELVRELKLRFQPSSVIHAKTPEDLKTAAGVIVLPVKASEELFNDIGWMDQLEPDTLLLAGLAGEMLREACGKRQLKLISYLDNTEFKIANAVPTSEGAIKLYMELSGQTVAQSRMLVLGFGHCGKALSIRLKALGADVTVFARSPEDRIYGKTLGVDMREYKQLPKLVRQKACIFNTVPERLLDGSILTYMPRSNLIIDLASAPGGTDFSLCEKMKLTAVLASSLPGKFFPKTAGKILADTVAAIINDQKEDE</sequence>
<accession>A0A7X2NI64</accession>
<dbReference type="InterPro" id="IPR006140">
    <property type="entry name" value="D-isomer_DH_NAD-bd"/>
</dbReference>
<reference evidence="2 3" key="1">
    <citation type="submission" date="2019-08" db="EMBL/GenBank/DDBJ databases">
        <title>In-depth cultivation of the pig gut microbiome towards novel bacterial diversity and tailored functional studies.</title>
        <authorList>
            <person name="Wylensek D."/>
            <person name="Hitch T.C.A."/>
            <person name="Clavel T."/>
        </authorList>
    </citation>
    <scope>NUCLEOTIDE SEQUENCE [LARGE SCALE GENOMIC DNA]</scope>
    <source>
        <strain evidence="2 3">WCA-389-WT-23D1</strain>
    </source>
</reference>
<evidence type="ECO:0000313" key="3">
    <source>
        <dbReference type="Proteomes" id="UP000429958"/>
    </source>
</evidence>
<dbReference type="Pfam" id="PF02826">
    <property type="entry name" value="2-Hacid_dh_C"/>
    <property type="match status" value="1"/>
</dbReference>
<dbReference type="AlphaFoldDB" id="A0A7X2NI64"/>